<dbReference type="InterPro" id="IPR012094">
    <property type="entry name" value="tRNA_Ile_lys_synt"/>
</dbReference>
<organism evidence="10 13">
    <name type="scientific">Tatumella citrea</name>
    <name type="common">Pantoea citrea</name>
    <dbReference type="NCBI Taxonomy" id="53336"/>
    <lineage>
        <taxon>Bacteria</taxon>
        <taxon>Pseudomonadati</taxon>
        <taxon>Pseudomonadota</taxon>
        <taxon>Gammaproteobacteria</taxon>
        <taxon>Enterobacterales</taxon>
        <taxon>Erwiniaceae</taxon>
        <taxon>Tatumella</taxon>
    </lineage>
</organism>
<dbReference type="GO" id="GO:0032267">
    <property type="term" value="F:tRNA(Ile)-lysidine synthase activity"/>
    <property type="evidence" value="ECO:0007669"/>
    <property type="project" value="UniProtKB-EC"/>
</dbReference>
<comment type="subcellular location">
    <subcellularLocation>
        <location evidence="1 8">Cytoplasm</location>
    </subcellularLocation>
</comment>
<keyword evidence="2 8" id="KW-0963">Cytoplasm</keyword>
<reference evidence="12 13" key="1">
    <citation type="submission" date="2016-05" db="EMBL/GenBank/DDBJ databases">
        <title>Complete genome sequence of two 2,5-diketo-D-glunonic acid producing strain Tatumella citrea.</title>
        <authorList>
            <person name="Duan C."/>
            <person name="Yang J."/>
            <person name="Yang S."/>
        </authorList>
    </citation>
    <scope>NUCLEOTIDE SEQUENCE [LARGE SCALE GENOMIC DNA]</scope>
    <source>
        <strain evidence="11 12">ATCC 39140</strain>
        <strain evidence="10 13">DSM 13699</strain>
    </source>
</reference>
<comment type="catalytic activity">
    <reaction evidence="7 8">
        <text>cytidine(34) in tRNA(Ile2) + L-lysine + ATP = lysidine(34) in tRNA(Ile2) + AMP + diphosphate + H(+)</text>
        <dbReference type="Rhea" id="RHEA:43744"/>
        <dbReference type="Rhea" id="RHEA-COMP:10625"/>
        <dbReference type="Rhea" id="RHEA-COMP:10670"/>
        <dbReference type="ChEBI" id="CHEBI:15378"/>
        <dbReference type="ChEBI" id="CHEBI:30616"/>
        <dbReference type="ChEBI" id="CHEBI:32551"/>
        <dbReference type="ChEBI" id="CHEBI:33019"/>
        <dbReference type="ChEBI" id="CHEBI:82748"/>
        <dbReference type="ChEBI" id="CHEBI:83665"/>
        <dbReference type="ChEBI" id="CHEBI:456215"/>
        <dbReference type="EC" id="6.3.4.19"/>
    </reaction>
</comment>
<evidence type="ECO:0000256" key="3">
    <source>
        <dbReference type="ARBA" id="ARBA00022598"/>
    </source>
</evidence>
<dbReference type="KEGG" id="tci:A7K98_15820"/>
<dbReference type="SUPFAM" id="SSF82829">
    <property type="entry name" value="MesJ substrate recognition domain-like"/>
    <property type="match status" value="1"/>
</dbReference>
<keyword evidence="5 8" id="KW-0547">Nucleotide-binding</keyword>
<gene>
    <name evidence="8" type="primary">tilS</name>
    <name evidence="10" type="ORF">A7K98_15820</name>
    <name evidence="11" type="ORF">A7K99_15805</name>
</gene>
<protein>
    <recommendedName>
        <fullName evidence="8">tRNA(Ile)-lysidine synthase</fullName>
        <ecNumber evidence="8">6.3.4.19</ecNumber>
    </recommendedName>
    <alternativeName>
        <fullName evidence="8">tRNA(Ile)-2-lysyl-cytidine synthase</fullName>
    </alternativeName>
    <alternativeName>
        <fullName evidence="8">tRNA(Ile)-lysidine synthetase</fullName>
    </alternativeName>
</protein>
<accession>A0A1Y0LBP3</accession>
<dbReference type="SUPFAM" id="SSF52402">
    <property type="entry name" value="Adenine nucleotide alpha hydrolases-like"/>
    <property type="match status" value="1"/>
</dbReference>
<dbReference type="HAMAP" id="MF_01161">
    <property type="entry name" value="tRNA_Ile_lys_synt"/>
    <property type="match status" value="1"/>
</dbReference>
<dbReference type="Pfam" id="PF09179">
    <property type="entry name" value="TilS"/>
    <property type="match status" value="1"/>
</dbReference>
<keyword evidence="4 8" id="KW-0819">tRNA processing</keyword>
<dbReference type="CDD" id="cd01992">
    <property type="entry name" value="TilS_N"/>
    <property type="match status" value="1"/>
</dbReference>
<evidence type="ECO:0000313" key="13">
    <source>
        <dbReference type="Proteomes" id="UP000195814"/>
    </source>
</evidence>
<dbReference type="EMBL" id="CP015581">
    <property type="protein sequence ID" value="ARU99117.1"/>
    <property type="molecule type" value="Genomic_DNA"/>
</dbReference>
<dbReference type="SUPFAM" id="SSF56037">
    <property type="entry name" value="PheT/TilS domain"/>
    <property type="match status" value="1"/>
</dbReference>
<dbReference type="InterPro" id="IPR014729">
    <property type="entry name" value="Rossmann-like_a/b/a_fold"/>
</dbReference>
<dbReference type="GO" id="GO:0005524">
    <property type="term" value="F:ATP binding"/>
    <property type="evidence" value="ECO:0007669"/>
    <property type="project" value="UniProtKB-UniRule"/>
</dbReference>
<evidence type="ECO:0000256" key="1">
    <source>
        <dbReference type="ARBA" id="ARBA00004496"/>
    </source>
</evidence>
<evidence type="ECO:0000256" key="6">
    <source>
        <dbReference type="ARBA" id="ARBA00022840"/>
    </source>
</evidence>
<dbReference type="RefSeq" id="WP_087489443.1">
    <property type="nucleotide sequence ID" value="NZ_CP015579.1"/>
</dbReference>
<sequence>MGQNRGFFGNISLYGFSQVLVAFSGGLDSTVLLHAVAGLRRQQNIAVRAIHIHHGLSRYADQWAEHCRSVCQSLDIPLTVERVKLNTQGLGTEASARHARYAVFADMLKPEEALLTAHHQDDQCETLLLALKRGSGPAGLAAMPAVLPFSGGAIVRPLLAFTRQQLTDYAEYHQLQWVDDDSNSDPAYDRNFLRLNILPLLEQRWPHFPVAVARSAELCGEQEALLDELLQDELGQLITSRNSLPIPPLTEMTPLKRAAILRRWLAHCGAAMPSRNQLAQLWQDVACSREDANPCLVAGNGEIRRYASQLWWVRPVRGLRNNQLEWADRNQPLTLPGHLGQLVSASSGVRIRKPAINEHLSVRFAVTGRLHIVGRDRGRELKKIWQECQIPPWQRGNIPILFYNDEPVCAPGVFVCKQAQPTELSEQECWYLQWLQGET</sequence>
<evidence type="ECO:0000256" key="2">
    <source>
        <dbReference type="ARBA" id="ARBA00022490"/>
    </source>
</evidence>
<dbReference type="NCBIfam" id="TIGR02433">
    <property type="entry name" value="lysidine_TilS_C"/>
    <property type="match status" value="1"/>
</dbReference>
<dbReference type="Pfam" id="PF01171">
    <property type="entry name" value="ATP_bind_3"/>
    <property type="match status" value="1"/>
</dbReference>
<name>A0A1Y0LBP3_TATCI</name>
<dbReference type="Gene3D" id="1.20.59.20">
    <property type="match status" value="1"/>
</dbReference>
<evidence type="ECO:0000313" key="12">
    <source>
        <dbReference type="Proteomes" id="UP000195729"/>
    </source>
</evidence>
<dbReference type="PANTHER" id="PTHR43033">
    <property type="entry name" value="TRNA(ILE)-LYSIDINE SYNTHASE-RELATED"/>
    <property type="match status" value="1"/>
</dbReference>
<dbReference type="EC" id="6.3.4.19" evidence="8"/>
<dbReference type="InterPro" id="IPR011063">
    <property type="entry name" value="TilS/TtcA_N"/>
</dbReference>
<dbReference type="OrthoDB" id="9807403at2"/>
<evidence type="ECO:0000313" key="10">
    <source>
        <dbReference type="EMBL" id="ARU95079.1"/>
    </source>
</evidence>
<dbReference type="InterPro" id="IPR012796">
    <property type="entry name" value="Lysidine-tRNA-synth_C"/>
</dbReference>
<dbReference type="GO" id="GO:0006400">
    <property type="term" value="P:tRNA modification"/>
    <property type="evidence" value="ECO:0007669"/>
    <property type="project" value="UniProtKB-UniRule"/>
</dbReference>
<proteinExistence type="inferred from homology"/>
<comment type="similarity">
    <text evidence="8">Belongs to the tRNA(Ile)-lysidine synthase family.</text>
</comment>
<dbReference type="GO" id="GO:0005737">
    <property type="term" value="C:cytoplasm"/>
    <property type="evidence" value="ECO:0007669"/>
    <property type="project" value="UniProtKB-SubCell"/>
</dbReference>
<evidence type="ECO:0000259" key="9">
    <source>
        <dbReference type="SMART" id="SM00977"/>
    </source>
</evidence>
<dbReference type="Proteomes" id="UP000195814">
    <property type="component" value="Chromosome"/>
</dbReference>
<feature type="domain" description="Lysidine-tRNA(Ile) synthetase C-terminal" evidence="9">
    <location>
        <begin position="360"/>
        <end position="434"/>
    </location>
</feature>
<dbReference type="AlphaFoldDB" id="A0A1Y0LBP3"/>
<dbReference type="InterPro" id="IPR015262">
    <property type="entry name" value="tRNA_Ile_lys_synt_subst-bd"/>
</dbReference>
<evidence type="ECO:0000313" key="11">
    <source>
        <dbReference type="EMBL" id="ARU99117.1"/>
    </source>
</evidence>
<keyword evidence="12" id="KW-1185">Reference proteome</keyword>
<evidence type="ECO:0000256" key="7">
    <source>
        <dbReference type="ARBA" id="ARBA00048539"/>
    </source>
</evidence>
<dbReference type="EMBL" id="CP015579">
    <property type="protein sequence ID" value="ARU95079.1"/>
    <property type="molecule type" value="Genomic_DNA"/>
</dbReference>
<dbReference type="Pfam" id="PF11734">
    <property type="entry name" value="TilS_C"/>
    <property type="match status" value="1"/>
</dbReference>
<comment type="domain">
    <text evidence="8">The N-terminal region contains the highly conserved SGGXDS motif, predicted to be a P-loop motif involved in ATP binding.</text>
</comment>
<dbReference type="PANTHER" id="PTHR43033:SF1">
    <property type="entry name" value="TRNA(ILE)-LYSIDINE SYNTHASE-RELATED"/>
    <property type="match status" value="1"/>
</dbReference>
<comment type="function">
    <text evidence="8">Ligates lysine onto the cytidine present at position 34 of the AUA codon-specific tRNA(Ile) that contains the anticodon CAU, in an ATP-dependent manner. Cytidine is converted to lysidine, thus changing the amino acid specificity of the tRNA from methionine to isoleucine.</text>
</comment>
<keyword evidence="6 8" id="KW-0067">ATP-binding</keyword>
<dbReference type="NCBIfam" id="TIGR02432">
    <property type="entry name" value="lysidine_TilS_N"/>
    <property type="match status" value="1"/>
</dbReference>
<dbReference type="SMART" id="SM00977">
    <property type="entry name" value="TilS_C"/>
    <property type="match status" value="1"/>
</dbReference>
<feature type="binding site" evidence="8">
    <location>
        <begin position="24"/>
        <end position="29"/>
    </location>
    <ligand>
        <name>ATP</name>
        <dbReference type="ChEBI" id="CHEBI:30616"/>
    </ligand>
</feature>
<dbReference type="NCBIfam" id="NF007942">
    <property type="entry name" value="PRK10660.1"/>
    <property type="match status" value="1"/>
</dbReference>
<dbReference type="InterPro" id="IPR012795">
    <property type="entry name" value="tRNA_Ile_lys_synt_N"/>
</dbReference>
<keyword evidence="3 8" id="KW-0436">Ligase</keyword>
<evidence type="ECO:0000256" key="5">
    <source>
        <dbReference type="ARBA" id="ARBA00022741"/>
    </source>
</evidence>
<evidence type="ECO:0000256" key="8">
    <source>
        <dbReference type="HAMAP-Rule" id="MF_01161"/>
    </source>
</evidence>
<dbReference type="Proteomes" id="UP000195729">
    <property type="component" value="Chromosome"/>
</dbReference>
<dbReference type="Gene3D" id="3.40.50.620">
    <property type="entry name" value="HUPs"/>
    <property type="match status" value="1"/>
</dbReference>
<evidence type="ECO:0000256" key="4">
    <source>
        <dbReference type="ARBA" id="ARBA00022694"/>
    </source>
</evidence>